<proteinExistence type="inferred from homology"/>
<evidence type="ECO:0000313" key="6">
    <source>
        <dbReference type="EMBL" id="KAL3266923.1"/>
    </source>
</evidence>
<accession>A0ABD2MKP1</accession>
<dbReference type="PANTHER" id="PTHR12403">
    <property type="entry name" value="TRAFFICKING PROTEIN PARTICLE COMPLEX SUBUNIT 2"/>
    <property type="match status" value="1"/>
</dbReference>
<reference evidence="6 7" key="1">
    <citation type="journal article" date="2021" name="BMC Biol.">
        <title>Horizontally acquired antibacterial genes associated with adaptive radiation of ladybird beetles.</title>
        <authorList>
            <person name="Li H.S."/>
            <person name="Tang X.F."/>
            <person name="Huang Y.H."/>
            <person name="Xu Z.Y."/>
            <person name="Chen M.L."/>
            <person name="Du X.Y."/>
            <person name="Qiu B.Y."/>
            <person name="Chen P.T."/>
            <person name="Zhang W."/>
            <person name="Slipinski A."/>
            <person name="Escalona H.E."/>
            <person name="Waterhouse R.M."/>
            <person name="Zwick A."/>
            <person name="Pang H."/>
        </authorList>
    </citation>
    <scope>NUCLEOTIDE SEQUENCE [LARGE SCALE GENOMIC DNA]</scope>
    <source>
        <strain evidence="6">SYSU2018</strain>
    </source>
</reference>
<evidence type="ECO:0000256" key="1">
    <source>
        <dbReference type="ARBA" id="ARBA00004556"/>
    </source>
</evidence>
<comment type="subcellular location">
    <subcellularLocation>
        <location evidence="1">Cytoplasm</location>
        <location evidence="1">Perinuclear region</location>
    </subcellularLocation>
</comment>
<name>A0ABD2MKP1_9CUCU</name>
<evidence type="ECO:0000256" key="2">
    <source>
        <dbReference type="ARBA" id="ARBA00006626"/>
    </source>
</evidence>
<comment type="similarity">
    <text evidence="2">Belongs to the TRAPP small subunits family. Sedlin subfamily.</text>
</comment>
<dbReference type="InterPro" id="IPR011012">
    <property type="entry name" value="Longin-like_dom_sf"/>
</dbReference>
<dbReference type="EMBL" id="JABFTP020000001">
    <property type="protein sequence ID" value="KAL3266923.1"/>
    <property type="molecule type" value="Genomic_DNA"/>
</dbReference>
<keyword evidence="5" id="KW-0931">ER-Golgi transport</keyword>
<comment type="caution">
    <text evidence="6">The sequence shown here is derived from an EMBL/GenBank/DDBJ whole genome shotgun (WGS) entry which is preliminary data.</text>
</comment>
<keyword evidence="7" id="KW-1185">Reference proteome</keyword>
<gene>
    <name evidence="6" type="ORF">HHI36_011073</name>
</gene>
<dbReference type="SUPFAM" id="SSF64356">
    <property type="entry name" value="SNARE-like"/>
    <property type="match status" value="1"/>
</dbReference>
<dbReference type="GO" id="GO:0048471">
    <property type="term" value="C:perinuclear region of cytoplasm"/>
    <property type="evidence" value="ECO:0007669"/>
    <property type="project" value="UniProtKB-SubCell"/>
</dbReference>
<dbReference type="Proteomes" id="UP001516400">
    <property type="component" value="Unassembled WGS sequence"/>
</dbReference>
<keyword evidence="3" id="KW-0813">Transport</keyword>
<evidence type="ECO:0000256" key="3">
    <source>
        <dbReference type="ARBA" id="ARBA00022448"/>
    </source>
</evidence>
<evidence type="ECO:0000313" key="7">
    <source>
        <dbReference type="Proteomes" id="UP001516400"/>
    </source>
</evidence>
<sequence>MIGCYYFVIVGHKDTPLFEMEFTNSKEPKKEDHRHLNQFIAHSALDLIDEHKWKTHNMNLKSVDKFNQWFVSAFVTASLIRFVIVHDNRNDDGIKNFFSEMYEAYIKYSMNPFYEENTPIKSSAFEKKALLYGKKFCLVKSCCNYFAYNYKNLFNHSVREIFLPIE</sequence>
<dbReference type="GO" id="GO:0016192">
    <property type="term" value="P:vesicle-mediated transport"/>
    <property type="evidence" value="ECO:0007669"/>
    <property type="project" value="UniProtKB-KW"/>
</dbReference>
<keyword evidence="4" id="KW-0963">Cytoplasm</keyword>
<dbReference type="Pfam" id="PF04628">
    <property type="entry name" value="Sedlin_N"/>
    <property type="match status" value="1"/>
</dbReference>
<dbReference type="AlphaFoldDB" id="A0ABD2MKP1"/>
<evidence type="ECO:0008006" key="8">
    <source>
        <dbReference type="Google" id="ProtNLM"/>
    </source>
</evidence>
<organism evidence="6 7">
    <name type="scientific">Cryptolaemus montrouzieri</name>
    <dbReference type="NCBI Taxonomy" id="559131"/>
    <lineage>
        <taxon>Eukaryota</taxon>
        <taxon>Metazoa</taxon>
        <taxon>Ecdysozoa</taxon>
        <taxon>Arthropoda</taxon>
        <taxon>Hexapoda</taxon>
        <taxon>Insecta</taxon>
        <taxon>Pterygota</taxon>
        <taxon>Neoptera</taxon>
        <taxon>Endopterygota</taxon>
        <taxon>Coleoptera</taxon>
        <taxon>Polyphaga</taxon>
        <taxon>Cucujiformia</taxon>
        <taxon>Coccinelloidea</taxon>
        <taxon>Coccinellidae</taxon>
        <taxon>Scymninae</taxon>
        <taxon>Scymnini</taxon>
        <taxon>Cryptolaemus</taxon>
    </lineage>
</organism>
<dbReference type="FunFam" id="3.30.450.70:FF:000001">
    <property type="entry name" value="Trafficking protein particle complex subunit 2"/>
    <property type="match status" value="1"/>
</dbReference>
<evidence type="ECO:0000256" key="4">
    <source>
        <dbReference type="ARBA" id="ARBA00022490"/>
    </source>
</evidence>
<protein>
    <recommendedName>
        <fullName evidence="8">Trafficking protein particle complex subunit 2</fullName>
    </recommendedName>
</protein>
<dbReference type="InterPro" id="IPR006722">
    <property type="entry name" value="Sedlin"/>
</dbReference>
<evidence type="ECO:0000256" key="5">
    <source>
        <dbReference type="ARBA" id="ARBA00022892"/>
    </source>
</evidence>
<dbReference type="Gene3D" id="3.30.450.70">
    <property type="match status" value="1"/>
</dbReference>
<dbReference type="CDD" id="cd14825">
    <property type="entry name" value="TRAPPC2_sedlin"/>
    <property type="match status" value="1"/>
</dbReference>